<comment type="caution">
    <text evidence="11">The sequence shown here is derived from an EMBL/GenBank/DDBJ whole genome shotgun (WGS) entry which is preliminary data.</text>
</comment>
<dbReference type="Proteomes" id="UP001375240">
    <property type="component" value="Unassembled WGS sequence"/>
</dbReference>
<protein>
    <recommendedName>
        <fullName evidence="5">EKC/KEOPS complex subunit BUD32</fullName>
        <ecNumber evidence="3">2.7.11.1</ecNumber>
    </recommendedName>
    <alternativeName>
        <fullName evidence="6 7">Atypical Serine/threonine protein kinase BUD32</fullName>
    </alternativeName>
    <alternativeName>
        <fullName evidence="4">EKC/KEOPS complex subunit bud32</fullName>
    </alternativeName>
</protein>
<feature type="domain" description="Protein kinase" evidence="10">
    <location>
        <begin position="251"/>
        <end position="415"/>
    </location>
</feature>
<evidence type="ECO:0000256" key="5">
    <source>
        <dbReference type="ARBA" id="ARBA00019973"/>
    </source>
</evidence>
<evidence type="ECO:0000256" key="7">
    <source>
        <dbReference type="ARBA" id="ARBA00033194"/>
    </source>
</evidence>
<reference evidence="11 12" key="1">
    <citation type="submission" date="2019-10" db="EMBL/GenBank/DDBJ databases">
        <authorList>
            <person name="Palmer J.M."/>
        </authorList>
    </citation>
    <scope>NUCLEOTIDE SEQUENCE [LARGE SCALE GENOMIC DNA]</scope>
    <source>
        <strain evidence="11 12">TWF696</strain>
    </source>
</reference>
<accession>A0AAV9UU41</accession>
<sequence length="415" mass="47037">MKDFFGRKLDHDYSCLSQQPFLEEDISMFREVANEAAVVAYTQIAFENPCRQILRALYGVTAAFYDPRGSLKLGHPDRVLRFHQDRNQEFSRSRFMIEVKTPWALRTHPTLDLPNYYNKHHGDFKSDAIIKAIHQIYGYMTLNSLRYGILTNGDATFIFRRVHDNKDSRDDERGGVLECSPTISITGQEFESPVAAYAFVAALSYEDGWSYHSLADDLGTPPTELQFDQAEEILAPLPTKKLFTTTKGLSFQLGRLLGDGVASTTVGTIVYRKTSLCNCIVKTYDLVNQEAEQMFEQEYKIYQQLSHFQGLRIPRLYLKGNIMGLIGILILEDCGEELQEGAKKVGAKKAVLETLQQIHAKGVLHNDLALRNIVFNPHEPPESAFRLIDFGFATLNATERECQDEMAMLEALDLA</sequence>
<dbReference type="PANTHER" id="PTHR37171">
    <property type="entry name" value="SERINE/THREONINE-PROTEIN KINASE YRZF-RELATED"/>
    <property type="match status" value="1"/>
</dbReference>
<keyword evidence="12" id="KW-1185">Reference proteome</keyword>
<dbReference type="GO" id="GO:0004674">
    <property type="term" value="F:protein serine/threonine kinase activity"/>
    <property type="evidence" value="ECO:0007669"/>
    <property type="project" value="UniProtKB-EC"/>
</dbReference>
<evidence type="ECO:0000256" key="9">
    <source>
        <dbReference type="ARBA" id="ARBA00048679"/>
    </source>
</evidence>
<comment type="catalytic activity">
    <reaction evidence="8">
        <text>L-threonyl-[protein] + ATP = O-phospho-L-threonyl-[protein] + ADP + H(+)</text>
        <dbReference type="Rhea" id="RHEA:46608"/>
        <dbReference type="Rhea" id="RHEA-COMP:11060"/>
        <dbReference type="Rhea" id="RHEA-COMP:11605"/>
        <dbReference type="ChEBI" id="CHEBI:15378"/>
        <dbReference type="ChEBI" id="CHEBI:30013"/>
        <dbReference type="ChEBI" id="CHEBI:30616"/>
        <dbReference type="ChEBI" id="CHEBI:61977"/>
        <dbReference type="ChEBI" id="CHEBI:456216"/>
        <dbReference type="EC" id="2.7.11.1"/>
    </reaction>
</comment>
<dbReference type="EC" id="2.7.11.1" evidence="3"/>
<dbReference type="GO" id="GO:0005524">
    <property type="term" value="F:ATP binding"/>
    <property type="evidence" value="ECO:0007669"/>
    <property type="project" value="InterPro"/>
</dbReference>
<dbReference type="PROSITE" id="PS00109">
    <property type="entry name" value="PROTEIN_KINASE_TYR"/>
    <property type="match status" value="1"/>
</dbReference>
<dbReference type="AlphaFoldDB" id="A0AAV9UU41"/>
<evidence type="ECO:0000313" key="12">
    <source>
        <dbReference type="Proteomes" id="UP001375240"/>
    </source>
</evidence>
<dbReference type="Pfam" id="PF00069">
    <property type="entry name" value="Pkinase"/>
    <property type="match status" value="1"/>
</dbReference>
<comment type="catalytic activity">
    <reaction evidence="9">
        <text>L-seryl-[protein] + ATP = O-phospho-L-seryl-[protein] + ADP + H(+)</text>
        <dbReference type="Rhea" id="RHEA:17989"/>
        <dbReference type="Rhea" id="RHEA-COMP:9863"/>
        <dbReference type="Rhea" id="RHEA-COMP:11604"/>
        <dbReference type="ChEBI" id="CHEBI:15378"/>
        <dbReference type="ChEBI" id="CHEBI:29999"/>
        <dbReference type="ChEBI" id="CHEBI:30616"/>
        <dbReference type="ChEBI" id="CHEBI:83421"/>
        <dbReference type="ChEBI" id="CHEBI:456216"/>
        <dbReference type="EC" id="2.7.11.1"/>
    </reaction>
</comment>
<evidence type="ECO:0000256" key="8">
    <source>
        <dbReference type="ARBA" id="ARBA00047899"/>
    </source>
</evidence>
<organism evidence="11 12">
    <name type="scientific">Orbilia brochopaga</name>
    <dbReference type="NCBI Taxonomy" id="3140254"/>
    <lineage>
        <taxon>Eukaryota</taxon>
        <taxon>Fungi</taxon>
        <taxon>Dikarya</taxon>
        <taxon>Ascomycota</taxon>
        <taxon>Pezizomycotina</taxon>
        <taxon>Orbiliomycetes</taxon>
        <taxon>Orbiliales</taxon>
        <taxon>Orbiliaceae</taxon>
        <taxon>Orbilia</taxon>
    </lineage>
</organism>
<dbReference type="EMBL" id="JAVHNQ010000005">
    <property type="protein sequence ID" value="KAK6346623.1"/>
    <property type="molecule type" value="Genomic_DNA"/>
</dbReference>
<evidence type="ECO:0000256" key="3">
    <source>
        <dbReference type="ARBA" id="ARBA00012513"/>
    </source>
</evidence>
<gene>
    <name evidence="11" type="ORF">TWF696_006743</name>
</gene>
<dbReference type="InterPro" id="IPR000719">
    <property type="entry name" value="Prot_kinase_dom"/>
</dbReference>
<dbReference type="PANTHER" id="PTHR37171:SF1">
    <property type="entry name" value="SERINE_THREONINE-PROTEIN KINASE YRZF-RELATED"/>
    <property type="match status" value="1"/>
</dbReference>
<dbReference type="InterPro" id="IPR011009">
    <property type="entry name" value="Kinase-like_dom_sf"/>
</dbReference>
<evidence type="ECO:0000313" key="11">
    <source>
        <dbReference type="EMBL" id="KAK6346623.1"/>
    </source>
</evidence>
<evidence type="ECO:0000259" key="10">
    <source>
        <dbReference type="PROSITE" id="PS50011"/>
    </source>
</evidence>
<evidence type="ECO:0000256" key="2">
    <source>
        <dbReference type="ARBA" id="ARBA00011534"/>
    </source>
</evidence>
<dbReference type="SUPFAM" id="SSF56112">
    <property type="entry name" value="Protein kinase-like (PK-like)"/>
    <property type="match status" value="1"/>
</dbReference>
<evidence type="ECO:0000256" key="4">
    <source>
        <dbReference type="ARBA" id="ARBA00013948"/>
    </source>
</evidence>
<dbReference type="InterPro" id="IPR052396">
    <property type="entry name" value="Meiotic_Drive_Suppr_Kinase"/>
</dbReference>
<proteinExistence type="predicted"/>
<comment type="subunit">
    <text evidence="2">Component of the EKC/KEOPS complex composed of at least BUD32, CGI121, GON7, KAE1 and PCC1; the whole complex dimerizes.</text>
</comment>
<evidence type="ECO:0000256" key="1">
    <source>
        <dbReference type="ARBA" id="ARBA00003747"/>
    </source>
</evidence>
<evidence type="ECO:0000256" key="6">
    <source>
        <dbReference type="ARBA" id="ARBA00030980"/>
    </source>
</evidence>
<dbReference type="PROSITE" id="PS50011">
    <property type="entry name" value="PROTEIN_KINASE_DOM"/>
    <property type="match status" value="1"/>
</dbReference>
<name>A0AAV9UU41_9PEZI</name>
<dbReference type="InterPro" id="IPR008266">
    <property type="entry name" value="Tyr_kinase_AS"/>
</dbReference>
<comment type="function">
    <text evidence="1">Component of the EKC/KEOPS complex that is required for the formation of a threonylcarbamoyl group on adenosine at position 37 (t(6)A37) in tRNAs that read codons beginning with adenine. The complex is probably involved in the transfer of the threonylcarbamoyl moiety of threonylcarbamoyl-AMP (TC-AMP) to the N6 group of A37. BUD32 has ATPase activity in the context of the EKC/KEOPS complex and likely plays a supporting role to the catalytic subunit KAE1. The EKC/KEOPS complex also promotes both telomere uncapping and telomere elongation. The complex is required for efficient recruitment of transcriptional coactivators.</text>
</comment>
<dbReference type="Gene3D" id="1.10.510.10">
    <property type="entry name" value="Transferase(Phosphotransferase) domain 1"/>
    <property type="match status" value="1"/>
</dbReference>